<proteinExistence type="predicted"/>
<dbReference type="Proteomes" id="UP000199581">
    <property type="component" value="Unassembled WGS sequence"/>
</dbReference>
<protein>
    <recommendedName>
        <fullName evidence="4">Metal-dependent hydrolase, beta-lactamase superfamily II</fullName>
    </recommendedName>
</protein>
<dbReference type="SUPFAM" id="SSF56281">
    <property type="entry name" value="Metallo-hydrolase/oxidoreductase"/>
    <property type="match status" value="1"/>
</dbReference>
<dbReference type="RefSeq" id="WP_092194580.1">
    <property type="nucleotide sequence ID" value="NZ_FOTO01000022.1"/>
</dbReference>
<dbReference type="InterPro" id="IPR036866">
    <property type="entry name" value="RibonucZ/Hydroxyglut_hydro"/>
</dbReference>
<feature type="region of interest" description="Disordered" evidence="1">
    <location>
        <begin position="351"/>
        <end position="390"/>
    </location>
</feature>
<name>A0A8G2F9I2_DESNO</name>
<dbReference type="OrthoDB" id="9768813at2"/>
<evidence type="ECO:0008006" key="4">
    <source>
        <dbReference type="Google" id="ProtNLM"/>
    </source>
</evidence>
<gene>
    <name evidence="2" type="ORF">SAMN05421830_12217</name>
</gene>
<evidence type="ECO:0000256" key="1">
    <source>
        <dbReference type="SAM" id="MobiDB-lite"/>
    </source>
</evidence>
<dbReference type="Gene3D" id="3.60.15.10">
    <property type="entry name" value="Ribonuclease Z/Hydroxyacylglutathione hydrolase-like"/>
    <property type="match status" value="1"/>
</dbReference>
<comment type="caution">
    <text evidence="2">The sequence shown here is derived from an EMBL/GenBank/DDBJ whole genome shotgun (WGS) entry which is preliminary data.</text>
</comment>
<evidence type="ECO:0000313" key="3">
    <source>
        <dbReference type="Proteomes" id="UP000199581"/>
    </source>
</evidence>
<keyword evidence="3" id="KW-1185">Reference proteome</keyword>
<dbReference type="AlphaFoldDB" id="A0A8G2F9I2"/>
<organism evidence="2 3">
    <name type="scientific">Desulfomicrobium norvegicum (strain DSM 1741 / NCIMB 8310)</name>
    <name type="common">Desulfovibrio baculatus (strain Norway 4)</name>
    <name type="synonym">Desulfovibrio desulfuricans (strain Norway 4)</name>
    <dbReference type="NCBI Taxonomy" id="52561"/>
    <lineage>
        <taxon>Bacteria</taxon>
        <taxon>Pseudomonadati</taxon>
        <taxon>Thermodesulfobacteriota</taxon>
        <taxon>Desulfovibrionia</taxon>
        <taxon>Desulfovibrionales</taxon>
        <taxon>Desulfomicrobiaceae</taxon>
        <taxon>Desulfomicrobium</taxon>
    </lineage>
</organism>
<reference evidence="2 3" key="1">
    <citation type="submission" date="2016-10" db="EMBL/GenBank/DDBJ databases">
        <authorList>
            <person name="Varghese N."/>
            <person name="Submissions S."/>
        </authorList>
    </citation>
    <scope>NUCLEOTIDE SEQUENCE [LARGE SCALE GENOMIC DNA]</scope>
    <source>
        <strain evidence="2 3">DSM 1741</strain>
    </source>
</reference>
<accession>A0A8G2F9I2</accession>
<dbReference type="EMBL" id="FOTO01000022">
    <property type="protein sequence ID" value="SFM21967.1"/>
    <property type="molecule type" value="Genomic_DNA"/>
</dbReference>
<evidence type="ECO:0000313" key="2">
    <source>
        <dbReference type="EMBL" id="SFM21967.1"/>
    </source>
</evidence>
<sequence length="390" mass="43171">MFDKRGVLFWPVGTGDSATFIVREDEIIFQVDLRHTAKSEDDETDCAPIIDHLEENLPEVDGKPYLSAFALTHPDKDHILGFAELLSRVTIGELWFTPRVFREHDDEGNICEDAQAFRHEAHRRVTATIDAGGDPGSGDRVRLIGYDTLLKEDHYQGFPQEFFSIPGQVVTVLNGEELDGDFRVFVHAPFKQDDSVGDRNDTSLVMQVVLGSDPAEGGVLIFGDHKYPTIRKIFDVSKEYDNEDNLKWQILLSPHHCSKSVMYQDEDGKEVLKKDILDDFERFQVGEGIVVSSSLTVPESNLGGDNPPHAKAKARYEDIANGGFLCTHDDGHHAKPLQFILCGGQFSYDDASSGDEADRGGGRSALAAAVETARGSDETPSEKVGFGKWS</sequence>